<organism evidence="1 2">
    <name type="scientific">Caerostris darwini</name>
    <dbReference type="NCBI Taxonomy" id="1538125"/>
    <lineage>
        <taxon>Eukaryota</taxon>
        <taxon>Metazoa</taxon>
        <taxon>Ecdysozoa</taxon>
        <taxon>Arthropoda</taxon>
        <taxon>Chelicerata</taxon>
        <taxon>Arachnida</taxon>
        <taxon>Araneae</taxon>
        <taxon>Araneomorphae</taxon>
        <taxon>Entelegynae</taxon>
        <taxon>Araneoidea</taxon>
        <taxon>Araneidae</taxon>
        <taxon>Caerostris</taxon>
    </lineage>
</organism>
<sequence>MTGKKMASFFFPSVIQMQFQSVHSKNIAQSVEMSNTESHHWPLQSSLLEHRNVTRSVFCVGKCLLHSSGGSQNALGNVWEVPDIFPFPPNRTSENFTKYPPGRMLGAFSDEHSREFLKWLL</sequence>
<proteinExistence type="predicted"/>
<accession>A0AAV4T7G6</accession>
<evidence type="ECO:0000313" key="1">
    <source>
        <dbReference type="EMBL" id="GIY40862.1"/>
    </source>
</evidence>
<reference evidence="1 2" key="1">
    <citation type="submission" date="2021-06" db="EMBL/GenBank/DDBJ databases">
        <title>Caerostris darwini draft genome.</title>
        <authorList>
            <person name="Kono N."/>
            <person name="Arakawa K."/>
        </authorList>
    </citation>
    <scope>NUCLEOTIDE SEQUENCE [LARGE SCALE GENOMIC DNA]</scope>
</reference>
<gene>
    <name evidence="1" type="ORF">CDAR_378271</name>
</gene>
<name>A0AAV4T7G6_9ARAC</name>
<dbReference type="EMBL" id="BPLQ01009016">
    <property type="protein sequence ID" value="GIY40862.1"/>
    <property type="molecule type" value="Genomic_DNA"/>
</dbReference>
<comment type="caution">
    <text evidence="1">The sequence shown here is derived from an EMBL/GenBank/DDBJ whole genome shotgun (WGS) entry which is preliminary data.</text>
</comment>
<protein>
    <submittedName>
        <fullName evidence="1">Uncharacterized protein</fullName>
    </submittedName>
</protein>
<dbReference type="AlphaFoldDB" id="A0AAV4T7G6"/>
<keyword evidence="2" id="KW-1185">Reference proteome</keyword>
<dbReference type="Proteomes" id="UP001054837">
    <property type="component" value="Unassembled WGS sequence"/>
</dbReference>
<evidence type="ECO:0000313" key="2">
    <source>
        <dbReference type="Proteomes" id="UP001054837"/>
    </source>
</evidence>